<evidence type="ECO:0000313" key="3">
    <source>
        <dbReference type="Proteomes" id="UP000473531"/>
    </source>
</evidence>
<keyword evidence="3" id="KW-1185">Reference proteome</keyword>
<sequence length="252" mass="27474">MSQVSIVTLLMALAFAGTHIFIGRLDFLDRTPRNGWLSFAGGTAVAYVFLHILPELGGHRTAFAEAISMGPELAETLVNSLALLGLSSFYALERAIKISRSRSRQMGEGDRIESHMLWLHIGSFSLLNVMIGYLLSHREDMSAGGLALYFIAMALHFATADFGMRRDHVKAYDAYGRWIIAGAVMLGWLMGMLIELPGIAVGGLFAFVAGGVVLNVMKEELPEDRQSRFWPFAAGAIIYSALVIGETMLVTG</sequence>
<accession>A0A6L7GFD3</accession>
<feature type="transmembrane region" description="Helical" evidence="1">
    <location>
        <begin position="35"/>
        <end position="53"/>
    </location>
</feature>
<feature type="transmembrane region" description="Helical" evidence="1">
    <location>
        <begin position="199"/>
        <end position="217"/>
    </location>
</feature>
<feature type="transmembrane region" description="Helical" evidence="1">
    <location>
        <begin position="174"/>
        <end position="193"/>
    </location>
</feature>
<feature type="transmembrane region" description="Helical" evidence="1">
    <location>
        <begin position="117"/>
        <end position="135"/>
    </location>
</feature>
<dbReference type="OrthoDB" id="21325at2"/>
<dbReference type="Proteomes" id="UP000473531">
    <property type="component" value="Unassembled WGS sequence"/>
</dbReference>
<dbReference type="AlphaFoldDB" id="A0A6L7GFD3"/>
<organism evidence="2 3">
    <name type="scientific">Allopontixanthobacter confluentis</name>
    <dbReference type="NCBI Taxonomy" id="1849021"/>
    <lineage>
        <taxon>Bacteria</taxon>
        <taxon>Pseudomonadati</taxon>
        <taxon>Pseudomonadota</taxon>
        <taxon>Alphaproteobacteria</taxon>
        <taxon>Sphingomonadales</taxon>
        <taxon>Erythrobacteraceae</taxon>
        <taxon>Allopontixanthobacter</taxon>
    </lineage>
</organism>
<name>A0A6L7GFD3_9SPHN</name>
<keyword evidence="1" id="KW-1133">Transmembrane helix</keyword>
<keyword evidence="1" id="KW-0812">Transmembrane</keyword>
<feature type="transmembrane region" description="Helical" evidence="1">
    <location>
        <begin position="73"/>
        <end position="96"/>
    </location>
</feature>
<comment type="caution">
    <text evidence="2">The sequence shown here is derived from an EMBL/GenBank/DDBJ whole genome shotgun (WGS) entry which is preliminary data.</text>
</comment>
<protein>
    <submittedName>
        <fullName evidence="2">Uncharacterized protein</fullName>
    </submittedName>
</protein>
<gene>
    <name evidence="2" type="ORF">GRI44_07735</name>
</gene>
<evidence type="ECO:0000256" key="1">
    <source>
        <dbReference type="SAM" id="Phobius"/>
    </source>
</evidence>
<evidence type="ECO:0000313" key="2">
    <source>
        <dbReference type="EMBL" id="MXP14639.1"/>
    </source>
</evidence>
<dbReference type="EMBL" id="WTYU01000001">
    <property type="protein sequence ID" value="MXP14639.1"/>
    <property type="molecule type" value="Genomic_DNA"/>
</dbReference>
<reference evidence="2 3" key="1">
    <citation type="submission" date="2019-12" db="EMBL/GenBank/DDBJ databases">
        <title>Genomic-based taxomic classification of the family Erythrobacteraceae.</title>
        <authorList>
            <person name="Xu L."/>
        </authorList>
    </citation>
    <scope>NUCLEOTIDE SEQUENCE [LARGE SCALE GENOMIC DNA]</scope>
    <source>
        <strain evidence="2 3">KCTC 52259</strain>
    </source>
</reference>
<feature type="transmembrane region" description="Helical" evidence="1">
    <location>
        <begin position="141"/>
        <end position="162"/>
    </location>
</feature>
<feature type="transmembrane region" description="Helical" evidence="1">
    <location>
        <begin position="229"/>
        <end position="250"/>
    </location>
</feature>
<feature type="transmembrane region" description="Helical" evidence="1">
    <location>
        <begin position="6"/>
        <end position="23"/>
    </location>
</feature>
<proteinExistence type="predicted"/>
<keyword evidence="1" id="KW-0472">Membrane</keyword>